<dbReference type="Proteomes" id="UP000028837">
    <property type="component" value="Unassembled WGS sequence"/>
</dbReference>
<accession>A0A086K777</accession>
<dbReference type="GO" id="GO:0016020">
    <property type="term" value="C:membrane"/>
    <property type="evidence" value="ECO:0007669"/>
    <property type="project" value="UniProtKB-SubCell"/>
</dbReference>
<name>A0A086K777_TOXGO</name>
<keyword evidence="4 6" id="KW-0472">Membrane</keyword>
<gene>
    <name evidence="8" type="ORF">TGDOM2_287230</name>
</gene>
<dbReference type="InterPro" id="IPR052706">
    <property type="entry name" value="Membrane-Transporter-like"/>
</dbReference>
<organism evidence="8 9">
    <name type="scientific">Toxoplasma gondii GAB2-2007-GAL-DOM2</name>
    <dbReference type="NCBI Taxonomy" id="1130820"/>
    <lineage>
        <taxon>Eukaryota</taxon>
        <taxon>Sar</taxon>
        <taxon>Alveolata</taxon>
        <taxon>Apicomplexa</taxon>
        <taxon>Conoidasida</taxon>
        <taxon>Coccidia</taxon>
        <taxon>Eucoccidiorida</taxon>
        <taxon>Eimeriorina</taxon>
        <taxon>Sarcocystidae</taxon>
        <taxon>Toxoplasma</taxon>
    </lineage>
</organism>
<feature type="transmembrane region" description="Helical" evidence="6">
    <location>
        <begin position="364"/>
        <end position="389"/>
    </location>
</feature>
<feature type="transmembrane region" description="Helical" evidence="6">
    <location>
        <begin position="293"/>
        <end position="319"/>
    </location>
</feature>
<feature type="region of interest" description="Disordered" evidence="5">
    <location>
        <begin position="132"/>
        <end position="178"/>
    </location>
</feature>
<dbReference type="Pfam" id="PF00916">
    <property type="entry name" value="Sulfate_transp"/>
    <property type="match status" value="1"/>
</dbReference>
<keyword evidence="2 6" id="KW-0812">Transmembrane</keyword>
<feature type="transmembrane region" description="Helical" evidence="6">
    <location>
        <begin position="331"/>
        <end position="352"/>
    </location>
</feature>
<dbReference type="VEuPathDB" id="ToxoDB:TGDOM2_287230"/>
<evidence type="ECO:0000313" key="9">
    <source>
        <dbReference type="Proteomes" id="UP000028837"/>
    </source>
</evidence>
<dbReference type="EMBL" id="AHZU02000785">
    <property type="protein sequence ID" value="KFG40245.1"/>
    <property type="molecule type" value="Genomic_DNA"/>
</dbReference>
<evidence type="ECO:0000313" key="8">
    <source>
        <dbReference type="EMBL" id="KFG40245.1"/>
    </source>
</evidence>
<feature type="region of interest" description="Disordered" evidence="5">
    <location>
        <begin position="106"/>
        <end position="125"/>
    </location>
</feature>
<evidence type="ECO:0000256" key="3">
    <source>
        <dbReference type="ARBA" id="ARBA00022989"/>
    </source>
</evidence>
<keyword evidence="3 6" id="KW-1133">Transmembrane helix</keyword>
<feature type="transmembrane region" description="Helical" evidence="6">
    <location>
        <begin position="540"/>
        <end position="563"/>
    </location>
</feature>
<dbReference type="OrthoDB" id="409725at2759"/>
<dbReference type="PANTHER" id="PTHR43310">
    <property type="entry name" value="SULFATE TRANSPORTER YBAR-RELATED"/>
    <property type="match status" value="1"/>
</dbReference>
<feature type="transmembrane region" description="Helical" evidence="6">
    <location>
        <begin position="222"/>
        <end position="243"/>
    </location>
</feature>
<feature type="transmembrane region" description="Helical" evidence="6">
    <location>
        <begin position="650"/>
        <end position="668"/>
    </location>
</feature>
<feature type="transmembrane region" description="Helical" evidence="6">
    <location>
        <begin position="575"/>
        <end position="597"/>
    </location>
</feature>
<dbReference type="AlphaFoldDB" id="A0A086K777"/>
<proteinExistence type="predicted"/>
<feature type="transmembrane region" description="Helical" evidence="6">
    <location>
        <begin position="196"/>
        <end position="216"/>
    </location>
</feature>
<evidence type="ECO:0000256" key="5">
    <source>
        <dbReference type="SAM" id="MobiDB-lite"/>
    </source>
</evidence>
<feature type="domain" description="SLC26A/SulP transporter" evidence="7">
    <location>
        <begin position="210"/>
        <end position="636"/>
    </location>
</feature>
<reference evidence="8 9" key="1">
    <citation type="submission" date="2014-02" db="EMBL/GenBank/DDBJ databases">
        <authorList>
            <person name="Sibley D."/>
            <person name="Venepally P."/>
            <person name="Karamycheva S."/>
            <person name="Hadjithomas M."/>
            <person name="Khan A."/>
            <person name="Brunk B."/>
            <person name="Roos D."/>
            <person name="Caler E."/>
            <person name="Lorenzi H."/>
        </authorList>
    </citation>
    <scope>NUCLEOTIDE SEQUENCE [LARGE SCALE GENOMIC DNA]</scope>
    <source>
        <strain evidence="8 9">GAB2-2007-GAL-DOM2</strain>
    </source>
</reference>
<dbReference type="PANTHER" id="PTHR43310:SF4">
    <property type="entry name" value="AFR304WP"/>
    <property type="match status" value="1"/>
</dbReference>
<feature type="transmembrane region" description="Helical" evidence="6">
    <location>
        <begin position="250"/>
        <end position="267"/>
    </location>
</feature>
<evidence type="ECO:0000256" key="6">
    <source>
        <dbReference type="SAM" id="Phobius"/>
    </source>
</evidence>
<evidence type="ECO:0000256" key="4">
    <source>
        <dbReference type="ARBA" id="ARBA00023136"/>
    </source>
</evidence>
<dbReference type="InterPro" id="IPR011547">
    <property type="entry name" value="SLC26A/SulP_dom"/>
</dbReference>
<comment type="caution">
    <text evidence="8">The sequence shown here is derived from an EMBL/GenBank/DDBJ whole genome shotgun (WGS) entry which is preliminary data.</text>
</comment>
<comment type="subcellular location">
    <subcellularLocation>
        <location evidence="1">Membrane</location>
        <topology evidence="1">Multi-pass membrane protein</topology>
    </subcellularLocation>
</comment>
<protein>
    <submittedName>
        <fullName evidence="8">Inorganic anion transporter, sulfate permease (SulP) family protein</fullName>
    </submittedName>
</protein>
<evidence type="ECO:0000259" key="7">
    <source>
        <dbReference type="Pfam" id="PF00916"/>
    </source>
</evidence>
<evidence type="ECO:0000256" key="1">
    <source>
        <dbReference type="ARBA" id="ARBA00004141"/>
    </source>
</evidence>
<feature type="transmembrane region" description="Helical" evidence="6">
    <location>
        <begin position="401"/>
        <end position="421"/>
    </location>
</feature>
<sequence length="675" mass="72160">MHLLRKPVFTWSCGTTSTMMEDSCYVSIPAEIGDRRSRGPTRSASRGVPLRSFPPARAHVSWPACGHADDPVTDARSSLLAPGPSHTIVRSHYSYFASSPRRMSFQKPASARGLHSKSARSSSAIRLHAPEAQLQSEEVSDEGHDDATQDVGPEAGFKYTGWQPPAEASAEADSERTRGECRTAGNLSLCQRATHAVVSIVKQTHLVVMGILIAVLDNMPYATLLFPASHAYLVSLGATAILTTTAASQIVMGLFSVFPFAVGAFTIENVPFLKSISVAAIQNAAAKGLNDDWVVSTILMCWMIASFLTAATFYTLGALKLGRVADYIPHTVLLGCIGGMGLFMVTAALGVAAGCEWEWNAETLAAVLSASAFPRICLTLVVEVVLILAEVKYSSPTFTPIFLLAFPAMFYVLLFLLGISVDTARQAGWIFGWAATPSDVEPATALETSTYSANAFAELDDLRRSAWGKNAEPTHSSDQLTIYSQFSIGCVDWHCVFSQAPSMIAIVVFSVLHAPINVPSLTLTTGVPSTLDYELKVHGLASLAAAVTGGLQCYITYSTSTLFWKCGIKDHAASVLVGVGTVALLLTVSPSVILTYFPRPAAAVFMFHVGVVLVNDGLIASKNIVSFAEYVVILVTAASMQNAFTDGLIVGLILSATLRLFRTIVAAMRGRRWLS</sequence>
<evidence type="ECO:0000256" key="2">
    <source>
        <dbReference type="ARBA" id="ARBA00022692"/>
    </source>
</evidence>